<gene>
    <name evidence="3" type="ORF">A2717_01885</name>
</gene>
<evidence type="ECO:0000313" key="3">
    <source>
        <dbReference type="EMBL" id="OGE74276.1"/>
    </source>
</evidence>
<dbReference type="PANTHER" id="PTHR14969">
    <property type="entry name" value="SPHINGOSINE-1-PHOSPHATE PHOSPHOHYDROLASE"/>
    <property type="match status" value="1"/>
</dbReference>
<dbReference type="SUPFAM" id="SSF48317">
    <property type="entry name" value="Acid phosphatase/Vanadium-dependent haloperoxidase"/>
    <property type="match status" value="1"/>
</dbReference>
<protein>
    <recommendedName>
        <fullName evidence="2">Phosphatidic acid phosphatase type 2/haloperoxidase domain-containing protein</fullName>
    </recommendedName>
</protein>
<dbReference type="PANTHER" id="PTHR14969:SF13">
    <property type="entry name" value="AT30094P"/>
    <property type="match status" value="1"/>
</dbReference>
<dbReference type="InterPro" id="IPR000326">
    <property type="entry name" value="PAP2/HPO"/>
</dbReference>
<evidence type="ECO:0000259" key="2">
    <source>
        <dbReference type="SMART" id="SM00014"/>
    </source>
</evidence>
<keyword evidence="1" id="KW-0812">Transmembrane</keyword>
<dbReference type="Pfam" id="PF01569">
    <property type="entry name" value="PAP2"/>
    <property type="match status" value="1"/>
</dbReference>
<dbReference type="EMBL" id="MFEH01000001">
    <property type="protein sequence ID" value="OGE74276.1"/>
    <property type="molecule type" value="Genomic_DNA"/>
</dbReference>
<dbReference type="AlphaFoldDB" id="A0A1F5N9D4"/>
<reference evidence="3 4" key="1">
    <citation type="journal article" date="2016" name="Nat. Commun.">
        <title>Thousands of microbial genomes shed light on interconnected biogeochemical processes in an aquifer system.</title>
        <authorList>
            <person name="Anantharaman K."/>
            <person name="Brown C.T."/>
            <person name="Hug L.A."/>
            <person name="Sharon I."/>
            <person name="Castelle C.J."/>
            <person name="Probst A.J."/>
            <person name="Thomas B.C."/>
            <person name="Singh A."/>
            <person name="Wilkins M.J."/>
            <person name="Karaoz U."/>
            <person name="Brodie E.L."/>
            <person name="Williams K.H."/>
            <person name="Hubbard S.S."/>
            <person name="Banfield J.F."/>
        </authorList>
    </citation>
    <scope>NUCLEOTIDE SEQUENCE [LARGE SCALE GENOMIC DNA]</scope>
</reference>
<comment type="caution">
    <text evidence="3">The sequence shown here is derived from an EMBL/GenBank/DDBJ whole genome shotgun (WGS) entry which is preliminary data.</text>
</comment>
<sequence>MDYAIFEAINGLAGKSSFLDGFGIFLATVLIFIFLGFIGGLLANKQWNLRKRVYIAFISALISRVILVEIIKRLIDRPRPFEVLDVHQLLVDEGSGKSFPSGHTVIFFSIAFAFWGTRWFWPMFIIATLGSIVRIFVGVHYPSDILVGAIIGAAVSLVLLKLHKIKFQQK</sequence>
<dbReference type="SMART" id="SM00014">
    <property type="entry name" value="acidPPc"/>
    <property type="match status" value="1"/>
</dbReference>
<feature type="transmembrane region" description="Helical" evidence="1">
    <location>
        <begin position="54"/>
        <end position="75"/>
    </location>
</feature>
<dbReference type="Proteomes" id="UP000177610">
    <property type="component" value="Unassembled WGS sequence"/>
</dbReference>
<dbReference type="Gene3D" id="1.20.144.10">
    <property type="entry name" value="Phosphatidic acid phosphatase type 2/haloperoxidase"/>
    <property type="match status" value="1"/>
</dbReference>
<keyword evidence="1" id="KW-1133">Transmembrane helix</keyword>
<keyword evidence="1" id="KW-0472">Membrane</keyword>
<evidence type="ECO:0000256" key="1">
    <source>
        <dbReference type="SAM" id="Phobius"/>
    </source>
</evidence>
<proteinExistence type="predicted"/>
<feature type="domain" description="Phosphatidic acid phosphatase type 2/haloperoxidase" evidence="2">
    <location>
        <begin position="52"/>
        <end position="160"/>
    </location>
</feature>
<dbReference type="InterPro" id="IPR036938">
    <property type="entry name" value="PAP2/HPO_sf"/>
</dbReference>
<organism evidence="3 4">
    <name type="scientific">Candidatus Doudnabacteria bacterium RIFCSPHIGHO2_01_FULL_41_86</name>
    <dbReference type="NCBI Taxonomy" id="1817821"/>
    <lineage>
        <taxon>Bacteria</taxon>
        <taxon>Candidatus Doudnaibacteriota</taxon>
    </lineage>
</organism>
<feature type="transmembrane region" description="Helical" evidence="1">
    <location>
        <begin position="145"/>
        <end position="162"/>
    </location>
</feature>
<dbReference type="STRING" id="1817821.A2717_01885"/>
<feature type="transmembrane region" description="Helical" evidence="1">
    <location>
        <begin position="22"/>
        <end position="42"/>
    </location>
</feature>
<evidence type="ECO:0000313" key="4">
    <source>
        <dbReference type="Proteomes" id="UP000177610"/>
    </source>
</evidence>
<name>A0A1F5N9D4_9BACT</name>
<accession>A0A1F5N9D4</accession>